<feature type="domain" description="Glycosyl hydrolase family 31 C-terminal" evidence="11">
    <location>
        <begin position="681"/>
        <end position="770"/>
    </location>
</feature>
<evidence type="ECO:0000313" key="12">
    <source>
        <dbReference type="EMBL" id="THU64195.1"/>
    </source>
</evidence>
<dbReference type="CDD" id="cd14752">
    <property type="entry name" value="GH31_N"/>
    <property type="match status" value="1"/>
</dbReference>
<dbReference type="SUPFAM" id="SSF51445">
    <property type="entry name" value="(Trans)glycosidases"/>
    <property type="match status" value="1"/>
</dbReference>
<evidence type="ECO:0000256" key="6">
    <source>
        <dbReference type="RuleBase" id="RU361185"/>
    </source>
</evidence>
<dbReference type="CDD" id="cd06602">
    <property type="entry name" value="GH31_MGAM_SI_GAA"/>
    <property type="match status" value="1"/>
</dbReference>
<dbReference type="GO" id="GO:0004553">
    <property type="term" value="F:hydrolase activity, hydrolyzing O-glycosyl compounds"/>
    <property type="evidence" value="ECO:0007669"/>
    <property type="project" value="InterPro"/>
</dbReference>
<keyword evidence="5 6" id="KW-0326">Glycosidase</keyword>
<dbReference type="Proteomes" id="UP000317650">
    <property type="component" value="Chromosome 1"/>
</dbReference>
<evidence type="ECO:0000256" key="4">
    <source>
        <dbReference type="ARBA" id="ARBA00023180"/>
    </source>
</evidence>
<dbReference type="Pfam" id="PF21365">
    <property type="entry name" value="Glyco_hydro_31_3rd"/>
    <property type="match status" value="1"/>
</dbReference>
<evidence type="ECO:0000313" key="13">
    <source>
        <dbReference type="Proteomes" id="UP000317650"/>
    </source>
</evidence>
<comment type="caution">
    <text evidence="12">The sequence shown here is derived from an EMBL/GenBank/DDBJ whole genome shotgun (WGS) entry which is preliminary data.</text>
</comment>
<dbReference type="Gene3D" id="3.20.20.80">
    <property type="entry name" value="Glycosidases"/>
    <property type="match status" value="1"/>
</dbReference>
<evidence type="ECO:0008006" key="14">
    <source>
        <dbReference type="Google" id="ProtNLM"/>
    </source>
</evidence>
<dbReference type="GO" id="GO:0005975">
    <property type="term" value="P:carbohydrate metabolic process"/>
    <property type="evidence" value="ECO:0007669"/>
    <property type="project" value="InterPro"/>
</dbReference>
<keyword evidence="13" id="KW-1185">Reference proteome</keyword>
<dbReference type="EMBL" id="PYDT01000004">
    <property type="protein sequence ID" value="THU64195.1"/>
    <property type="molecule type" value="Genomic_DNA"/>
</dbReference>
<dbReference type="Pfam" id="PF13802">
    <property type="entry name" value="Gal_mutarotas_2"/>
    <property type="match status" value="1"/>
</dbReference>
<dbReference type="SUPFAM" id="SSF74650">
    <property type="entry name" value="Galactose mutarotase-like"/>
    <property type="match status" value="1"/>
</dbReference>
<dbReference type="InterPro" id="IPR000322">
    <property type="entry name" value="Glyco_hydro_31_TIM"/>
</dbReference>
<evidence type="ECO:0000256" key="3">
    <source>
        <dbReference type="ARBA" id="ARBA00022801"/>
    </source>
</evidence>
<feature type="region of interest" description="Disordered" evidence="7">
    <location>
        <begin position="113"/>
        <end position="133"/>
    </location>
</feature>
<feature type="signal peptide" evidence="8">
    <location>
        <begin position="1"/>
        <end position="40"/>
    </location>
</feature>
<dbReference type="InterPro" id="IPR017853">
    <property type="entry name" value="GH"/>
</dbReference>
<feature type="chain" id="PRO_5020379094" description="Galactose mutarotase N-terminal barrel domain-containing protein" evidence="8">
    <location>
        <begin position="41"/>
        <end position="934"/>
    </location>
</feature>
<dbReference type="AlphaFoldDB" id="A0A4S8JQ83"/>
<dbReference type="FunFam" id="2.60.40.1180:FF:000044">
    <property type="entry name" value="Alpha-glucosidase 1"/>
    <property type="match status" value="1"/>
</dbReference>
<dbReference type="Gene3D" id="2.60.40.1180">
    <property type="entry name" value="Golgi alpha-mannosidase II"/>
    <property type="match status" value="2"/>
</dbReference>
<dbReference type="FunFam" id="3.20.20.80:FF:000016">
    <property type="entry name" value="Maltase-glucoamylase, intestinal"/>
    <property type="match status" value="1"/>
</dbReference>
<evidence type="ECO:0000256" key="5">
    <source>
        <dbReference type="ARBA" id="ARBA00023295"/>
    </source>
</evidence>
<evidence type="ECO:0000259" key="10">
    <source>
        <dbReference type="Pfam" id="PF13802"/>
    </source>
</evidence>
<gene>
    <name evidence="12" type="ORF">C4D60_Mb01t23910</name>
</gene>
<dbReference type="STRING" id="52838.A0A4S8JQ83"/>
<feature type="domain" description="Glycoside hydrolase family 31 TIM barrel" evidence="9">
    <location>
        <begin position="299"/>
        <end position="673"/>
    </location>
</feature>
<protein>
    <recommendedName>
        <fullName evidence="14">Galactose mutarotase N-terminal barrel domain-containing protein</fullName>
    </recommendedName>
</protein>
<feature type="domain" description="Glycoside hydrolase family 31 N-terminal" evidence="10">
    <location>
        <begin position="94"/>
        <end position="255"/>
    </location>
</feature>
<reference evidence="12 13" key="1">
    <citation type="journal article" date="2019" name="Nat. Plants">
        <title>Genome sequencing of Musa balbisiana reveals subgenome evolution and function divergence in polyploid bananas.</title>
        <authorList>
            <person name="Yao X."/>
        </authorList>
    </citation>
    <scope>NUCLEOTIDE SEQUENCE [LARGE SCALE GENOMIC DNA]</scope>
    <source>
        <strain evidence="13">cv. DH-PKW</strain>
        <tissue evidence="12">Leaves</tissue>
    </source>
</reference>
<evidence type="ECO:0000256" key="1">
    <source>
        <dbReference type="ARBA" id="ARBA00007806"/>
    </source>
</evidence>
<dbReference type="Pfam" id="PF01055">
    <property type="entry name" value="Glyco_hydro_31_2nd"/>
    <property type="match status" value="1"/>
</dbReference>
<dbReference type="GO" id="GO:0030246">
    <property type="term" value="F:carbohydrate binding"/>
    <property type="evidence" value="ECO:0007669"/>
    <property type="project" value="InterPro"/>
</dbReference>
<dbReference type="InterPro" id="IPR025887">
    <property type="entry name" value="Glyco_hydro_31_N_dom"/>
</dbReference>
<dbReference type="SUPFAM" id="SSF51011">
    <property type="entry name" value="Glycosyl hydrolase domain"/>
    <property type="match status" value="1"/>
</dbReference>
<dbReference type="Gene3D" id="2.60.40.1760">
    <property type="entry name" value="glycosyl hydrolase (family 31)"/>
    <property type="match status" value="1"/>
</dbReference>
<dbReference type="PROSITE" id="PS00129">
    <property type="entry name" value="GLYCOSYL_HYDROL_F31_1"/>
    <property type="match status" value="1"/>
</dbReference>
<dbReference type="InterPro" id="IPR011013">
    <property type="entry name" value="Gal_mutarotase_sf_dom"/>
</dbReference>
<evidence type="ECO:0000259" key="11">
    <source>
        <dbReference type="Pfam" id="PF21365"/>
    </source>
</evidence>
<evidence type="ECO:0000256" key="2">
    <source>
        <dbReference type="ARBA" id="ARBA00022729"/>
    </source>
</evidence>
<accession>A0A4S8JQ83</accession>
<comment type="similarity">
    <text evidence="1 6">Belongs to the glycosyl hydrolase 31 family.</text>
</comment>
<dbReference type="InterPro" id="IPR013780">
    <property type="entry name" value="Glyco_hydro_b"/>
</dbReference>
<dbReference type="InterPro" id="IPR030458">
    <property type="entry name" value="Glyco_hydro_31_AS"/>
</dbReference>
<evidence type="ECO:0000259" key="9">
    <source>
        <dbReference type="Pfam" id="PF01055"/>
    </source>
</evidence>
<sequence length="934" mass="103086">MWRSSGWRRRMSSSSSSSPSLLHLALCCVTTLFALHFCAAAKPPKVGFGYRLVSIEESTNGGGLIGYLQVKQSTSAYGPDIPHLRLFVKHETQDRLRVHITDAEEQRWEVPYDLLPRDQPPPPGAKASSSPFTSSEYAGGDLIFSFTSDPFTFAVRRKSNGQTLFDSSYGTMVFKDQYLEISTHLPKTAALYGLGENTQPGGIRLRPNDPYTLYTTDISAINLNTDLYGSHPVYMDLRNEGGEATAHAVLLLNSNGMDVFYTGSSLTYKVIGGLLDFYFFAGPSPLAVVDQYTTLIGRPAPMPYWALGFHQCRWGYQNLSVVEGVVEGYRNAQIPLDVIWNDDDHMDAAKDFTLDPVNYPRPKLLEFLDRIHSRGMKYIVLIDPGIAVNSSYGVFQRGMAKDVFIKYQGKPYLAQVWPGPVYFPDYLNPDGVSWWIDEIARFHELVPVDGLWIDMNEASNFCTGKCELPTNHSCPIPGSTTPWVCCLDCKNLTDTRWDDPPYKINASGSRAPLGFKTIATSATHYNGILEYNAHSLYGFSQAIATHKALQGLQGKRPFILSRSTFVGSGALAAHWTGDNKGTWDDLRYSISTMLNFGLFGMPMVGSDICGFYPAPTEELCNRWIELGAFYPFSRDHANFASPRQELYQWESVAESARNALGLRYKLLPYLYTLNYEAHATGAPMARPVFFSFPNFTSSYGLSTQFLLGASVMVSPVLKKAATSVKAMFPPGTWYSLFDMTKAVVSQDDRSVTLDAPLNAVNAHVYQNTILPLQRGGTNSKEARTTPFTLVVAFPFGATQGDAKGCVYVDDDERPEMKLAEGEASYIEFYATVSGSTVKVWSAVEMGAFSLEKGLLIEKVCVLGLQGNGQGLVVEVDGEPWADAAGAHFTESHAVMHQAKLEGGSKRTSMIVEVGGLSLPLGKTFSMTWKMGINE</sequence>
<keyword evidence="4" id="KW-0325">Glycoprotein</keyword>
<dbReference type="InterPro" id="IPR048395">
    <property type="entry name" value="Glyco_hydro_31_C"/>
</dbReference>
<dbReference type="PANTHER" id="PTHR22762:SF127">
    <property type="entry name" value="ALPHA-XYLOSIDASE 1-RELATED"/>
    <property type="match status" value="1"/>
</dbReference>
<keyword evidence="2 8" id="KW-0732">Signal</keyword>
<evidence type="ECO:0000256" key="7">
    <source>
        <dbReference type="SAM" id="MobiDB-lite"/>
    </source>
</evidence>
<name>A0A4S8JQ83_MUSBA</name>
<dbReference type="PANTHER" id="PTHR22762">
    <property type="entry name" value="ALPHA-GLUCOSIDASE"/>
    <property type="match status" value="1"/>
</dbReference>
<proteinExistence type="inferred from homology"/>
<evidence type="ECO:0000256" key="8">
    <source>
        <dbReference type="SAM" id="SignalP"/>
    </source>
</evidence>
<keyword evidence="3 6" id="KW-0378">Hydrolase</keyword>
<organism evidence="12 13">
    <name type="scientific">Musa balbisiana</name>
    <name type="common">Banana</name>
    <dbReference type="NCBI Taxonomy" id="52838"/>
    <lineage>
        <taxon>Eukaryota</taxon>
        <taxon>Viridiplantae</taxon>
        <taxon>Streptophyta</taxon>
        <taxon>Embryophyta</taxon>
        <taxon>Tracheophyta</taxon>
        <taxon>Spermatophyta</taxon>
        <taxon>Magnoliopsida</taxon>
        <taxon>Liliopsida</taxon>
        <taxon>Zingiberales</taxon>
        <taxon>Musaceae</taxon>
        <taxon>Musa</taxon>
    </lineage>
</organism>